<dbReference type="GO" id="GO:0008808">
    <property type="term" value="F:cardiolipin synthase activity"/>
    <property type="evidence" value="ECO:0007669"/>
    <property type="project" value="UniProtKB-UniRule"/>
</dbReference>
<evidence type="ECO:0000256" key="5">
    <source>
        <dbReference type="ARBA" id="ARBA00022692"/>
    </source>
</evidence>
<keyword evidence="4" id="KW-0808">Transferase</keyword>
<dbReference type="CDD" id="cd09160">
    <property type="entry name" value="PLDc_SMU_988_like_2"/>
    <property type="match status" value="1"/>
</dbReference>
<evidence type="ECO:0000256" key="9">
    <source>
        <dbReference type="ARBA" id="ARBA00023136"/>
    </source>
</evidence>
<dbReference type="PANTHER" id="PTHR21248:SF22">
    <property type="entry name" value="PHOSPHOLIPASE D"/>
    <property type="match status" value="1"/>
</dbReference>
<evidence type="ECO:0000256" key="6">
    <source>
        <dbReference type="ARBA" id="ARBA00022737"/>
    </source>
</evidence>
<keyword evidence="8" id="KW-0443">Lipid metabolism</keyword>
<keyword evidence="9 13" id="KW-0472">Membrane</keyword>
<dbReference type="Gene3D" id="3.30.870.10">
    <property type="entry name" value="Endonuclease Chain A"/>
    <property type="match status" value="2"/>
</dbReference>
<reference evidence="15 16" key="1">
    <citation type="submission" date="2020-08" db="EMBL/GenBank/DDBJ databases">
        <authorList>
            <person name="Liu C."/>
            <person name="Sun Q."/>
        </authorList>
    </citation>
    <scope>NUCLEOTIDE SEQUENCE [LARGE SCALE GENOMIC DNA]</scope>
    <source>
        <strain evidence="15 16">NSJ-62</strain>
    </source>
</reference>
<evidence type="ECO:0000256" key="1">
    <source>
        <dbReference type="ARBA" id="ARBA00004651"/>
    </source>
</evidence>
<accession>A0A7G9B8H1</accession>
<dbReference type="SUPFAM" id="SSF56024">
    <property type="entry name" value="Phospholipase D/nuclease"/>
    <property type="match status" value="2"/>
</dbReference>
<dbReference type="EMBL" id="CP060490">
    <property type="protein sequence ID" value="QNL45852.1"/>
    <property type="molecule type" value="Genomic_DNA"/>
</dbReference>
<organism evidence="15 16">
    <name type="scientific">Oscillibacter hominis</name>
    <dbReference type="NCBI Taxonomy" id="2763056"/>
    <lineage>
        <taxon>Bacteria</taxon>
        <taxon>Bacillati</taxon>
        <taxon>Bacillota</taxon>
        <taxon>Clostridia</taxon>
        <taxon>Eubacteriales</taxon>
        <taxon>Oscillospiraceae</taxon>
        <taxon>Oscillibacter</taxon>
    </lineage>
</organism>
<dbReference type="CDD" id="cd09154">
    <property type="entry name" value="PLDc_SMU_988_like_1"/>
    <property type="match status" value="1"/>
</dbReference>
<keyword evidence="3" id="KW-0444">Lipid biosynthesis</keyword>
<feature type="transmembrane region" description="Helical" evidence="13">
    <location>
        <begin position="9"/>
        <end position="28"/>
    </location>
</feature>
<dbReference type="GO" id="GO:0032049">
    <property type="term" value="P:cardiolipin biosynthetic process"/>
    <property type="evidence" value="ECO:0007669"/>
    <property type="project" value="UniProtKB-UniRule"/>
</dbReference>
<dbReference type="NCBIfam" id="TIGR04265">
    <property type="entry name" value="bac_cardiolipin"/>
    <property type="match status" value="1"/>
</dbReference>
<dbReference type="EC" id="2.7.8.-" evidence="12"/>
<proteinExistence type="predicted"/>
<evidence type="ECO:0000313" key="16">
    <source>
        <dbReference type="Proteomes" id="UP000515960"/>
    </source>
</evidence>
<evidence type="ECO:0000256" key="11">
    <source>
        <dbReference type="ARBA" id="ARBA00023264"/>
    </source>
</evidence>
<evidence type="ECO:0000256" key="10">
    <source>
        <dbReference type="ARBA" id="ARBA00023209"/>
    </source>
</evidence>
<dbReference type="KEGG" id="ohi:H8790_06940"/>
<dbReference type="InterPro" id="IPR022924">
    <property type="entry name" value="Cardiolipin_synthase"/>
</dbReference>
<evidence type="ECO:0000313" key="15">
    <source>
        <dbReference type="EMBL" id="QNL45852.1"/>
    </source>
</evidence>
<name>A0A7G9B8H1_9FIRM</name>
<protein>
    <recommendedName>
        <fullName evidence="12">Cardiolipin synthase</fullName>
        <ecNumber evidence="12">2.7.8.-</ecNumber>
    </recommendedName>
</protein>
<evidence type="ECO:0000256" key="2">
    <source>
        <dbReference type="ARBA" id="ARBA00022475"/>
    </source>
</evidence>
<dbReference type="InterPro" id="IPR027379">
    <property type="entry name" value="CLS_N"/>
</dbReference>
<dbReference type="InterPro" id="IPR025202">
    <property type="entry name" value="PLD-like_dom"/>
</dbReference>
<evidence type="ECO:0000256" key="13">
    <source>
        <dbReference type="SAM" id="Phobius"/>
    </source>
</evidence>
<dbReference type="SMART" id="SM00155">
    <property type="entry name" value="PLDc"/>
    <property type="match status" value="2"/>
</dbReference>
<dbReference type="PROSITE" id="PS50035">
    <property type="entry name" value="PLD"/>
    <property type="match status" value="2"/>
</dbReference>
<feature type="domain" description="PLD phosphodiesterase" evidence="14">
    <location>
        <begin position="395"/>
        <end position="422"/>
    </location>
</feature>
<dbReference type="GO" id="GO:0005886">
    <property type="term" value="C:plasma membrane"/>
    <property type="evidence" value="ECO:0007669"/>
    <property type="project" value="UniProtKB-SubCell"/>
</dbReference>
<gene>
    <name evidence="15" type="primary">cls</name>
    <name evidence="15" type="ORF">H8790_06940</name>
</gene>
<feature type="domain" description="PLD phosphodiesterase" evidence="14">
    <location>
        <begin position="216"/>
        <end position="243"/>
    </location>
</feature>
<comment type="subcellular location">
    <subcellularLocation>
        <location evidence="1">Cell membrane</location>
        <topology evidence="1">Multi-pass membrane protein</topology>
    </subcellularLocation>
</comment>
<dbReference type="InterPro" id="IPR001736">
    <property type="entry name" value="PLipase_D/transphosphatidylase"/>
</dbReference>
<evidence type="ECO:0000259" key="14">
    <source>
        <dbReference type="PROSITE" id="PS50035"/>
    </source>
</evidence>
<dbReference type="Proteomes" id="UP000515960">
    <property type="component" value="Chromosome"/>
</dbReference>
<evidence type="ECO:0000256" key="3">
    <source>
        <dbReference type="ARBA" id="ARBA00022516"/>
    </source>
</evidence>
<feature type="transmembrane region" description="Helical" evidence="13">
    <location>
        <begin position="40"/>
        <end position="58"/>
    </location>
</feature>
<keyword evidence="11" id="KW-1208">Phospholipid metabolism</keyword>
<keyword evidence="7 13" id="KW-1133">Transmembrane helix</keyword>
<dbReference type="Pfam" id="PF13091">
    <property type="entry name" value="PLDc_2"/>
    <property type="match status" value="2"/>
</dbReference>
<keyword evidence="6" id="KW-0677">Repeat</keyword>
<dbReference type="PANTHER" id="PTHR21248">
    <property type="entry name" value="CARDIOLIPIN SYNTHASE"/>
    <property type="match status" value="1"/>
</dbReference>
<keyword evidence="16" id="KW-1185">Reference proteome</keyword>
<evidence type="ECO:0000256" key="4">
    <source>
        <dbReference type="ARBA" id="ARBA00022679"/>
    </source>
</evidence>
<evidence type="ECO:0000256" key="7">
    <source>
        <dbReference type="ARBA" id="ARBA00022989"/>
    </source>
</evidence>
<evidence type="ECO:0000256" key="12">
    <source>
        <dbReference type="NCBIfam" id="TIGR04265"/>
    </source>
</evidence>
<keyword evidence="2" id="KW-1003">Cell membrane</keyword>
<keyword evidence="5 13" id="KW-0812">Transmembrane</keyword>
<sequence>MFIYFWDKFAYFYLFCILLSIVATVHILNSDSNPSFKIAWLIPILLLPIFGGLLYLLFGKYRVTKREKQISAAIQRQWRKAGTAVPNAMEQLEQASPEAALHARYILRASGTPPYDHTETEYFPIGEAMYAAMLRELESANKFIFLEYFIVEQGVMWDGILEILERKVKEGVDVRVMYDDLGCLFTLPHGYVKALRQKGIRACVFNPFNSILSPRFNNRDHRKICVIDGNVGFTGGINLADEYINEFPKHGHWKDTALLLRGQGVWSLTTLFLSIWDMTTGDQDDFTQYRPTLSPEEIPSDGYVQPYADMPMDSELVGESVYLNIISRAKEYIYITTPYLILDNETLSALKLAARSGVDVRIITPHIPDKKFVFFLTRSYYEPLQKAGVRIYEYTPGFMHAKTFVSDDQYGVVGTINLDYRSLYLHLECASWLYRSSAVEQIKQDFQLTLNSCQEVGSFGPLSLPKRLFLSVLRAFAPLV</sequence>
<keyword evidence="10" id="KW-0594">Phospholipid biosynthesis</keyword>
<dbReference type="AlphaFoldDB" id="A0A7G9B8H1"/>
<evidence type="ECO:0000256" key="8">
    <source>
        <dbReference type="ARBA" id="ARBA00023098"/>
    </source>
</evidence>
<dbReference type="Pfam" id="PF13396">
    <property type="entry name" value="PLDc_N"/>
    <property type="match status" value="1"/>
</dbReference>